<evidence type="ECO:0008006" key="3">
    <source>
        <dbReference type="Google" id="ProtNLM"/>
    </source>
</evidence>
<dbReference type="EMBL" id="WHPF01000001">
    <property type="protein sequence ID" value="NNV53895.1"/>
    <property type="molecule type" value="Genomic_DNA"/>
</dbReference>
<evidence type="ECO:0000313" key="2">
    <source>
        <dbReference type="Proteomes" id="UP000598971"/>
    </source>
</evidence>
<dbReference type="Pfam" id="PF05751">
    <property type="entry name" value="FixH"/>
    <property type="match status" value="1"/>
</dbReference>
<dbReference type="InterPro" id="IPR008620">
    <property type="entry name" value="FixH"/>
</dbReference>
<evidence type="ECO:0000313" key="1">
    <source>
        <dbReference type="EMBL" id="NNV53895.1"/>
    </source>
</evidence>
<protein>
    <recommendedName>
        <fullName evidence="3">Nitrogen fixation protein FixH</fullName>
    </recommendedName>
</protein>
<keyword evidence="2" id="KW-1185">Reference proteome</keyword>
<reference evidence="1" key="1">
    <citation type="submission" date="2019-10" db="EMBL/GenBank/DDBJ databases">
        <title>Draft genome sequence of Panacibacter sp. KCS-6.</title>
        <authorList>
            <person name="Yim K.J."/>
        </authorList>
    </citation>
    <scope>NUCLEOTIDE SEQUENCE</scope>
    <source>
        <strain evidence="1">KCS-6</strain>
    </source>
</reference>
<sequence>MSWGNKLLVVFILFAVLMGTLVYKAVTTETDLVSETYYQDELKYQDRIDAGQNAAKLSAVQVQQQNGTVTITLPSEMQGNKIDGQAYFYSQSNPRNDRHLNLSTDSLTTAFTKDQLPTGLLTIKLSWKSGSENYYVEKMVNL</sequence>
<dbReference type="AlphaFoldDB" id="A0A8J8F9B8"/>
<gene>
    <name evidence="1" type="ORF">GD597_00400</name>
</gene>
<proteinExistence type="predicted"/>
<name>A0A8J8F9B8_9BACT</name>
<comment type="caution">
    <text evidence="1">The sequence shown here is derived from an EMBL/GenBank/DDBJ whole genome shotgun (WGS) entry which is preliminary data.</text>
</comment>
<dbReference type="RefSeq" id="WP_171605813.1">
    <property type="nucleotide sequence ID" value="NZ_WHPF01000001.1"/>
</dbReference>
<dbReference type="Proteomes" id="UP000598971">
    <property type="component" value="Unassembled WGS sequence"/>
</dbReference>
<accession>A0A8J8F9B8</accession>
<organism evidence="1 2">
    <name type="scientific">Limnovirga soli</name>
    <dbReference type="NCBI Taxonomy" id="2656915"/>
    <lineage>
        <taxon>Bacteria</taxon>
        <taxon>Pseudomonadati</taxon>
        <taxon>Bacteroidota</taxon>
        <taxon>Chitinophagia</taxon>
        <taxon>Chitinophagales</taxon>
        <taxon>Chitinophagaceae</taxon>
        <taxon>Limnovirga</taxon>
    </lineage>
</organism>